<protein>
    <recommendedName>
        <fullName evidence="1">DUF7869 domain-containing protein</fullName>
    </recommendedName>
</protein>
<evidence type="ECO:0000313" key="3">
    <source>
        <dbReference type="Proteomes" id="UP000271974"/>
    </source>
</evidence>
<sequence length="440" mass="49149">MTRIECYGHGLVKRKNLGGVSANTNALTDGEKEQITLFLKGYAEGYALALPGKMQPFSARDEALLLPLHIRNSFCRRVVSLTCFKRLWRNKLPNLLVARPMTDLCWVCQKLTRARQRHNGMTMEKSEVIKLPTHVHLSHSPMQPGPLYFLVPRKCGLFGVNCEALPQQINFCIDEGVCVGKGSNAVISYLHHFFENHGAGEVNLSLHCDNCAGQNKNQYVLQYLACALSQGCTPASPFHFMLPGHTKFAPDWCFDILKRAFRKAEVHTLQDLANVINTSTKSGINKAVMVGNEKGAIYVWTYDWQSFFRKHSKPFSCIKSKQHFNLSASDLGYVKASFTLGEGQERRLILDPAIVNETGIKSNQHFNLSASDLGYVKASFTLGEGQERLLILDPDIVKETGLSELVPPGLSDQQKAYLFNSIRPFIDESKKGVLCHDPSS</sequence>
<accession>A0A3S0ZB54</accession>
<dbReference type="STRING" id="188477.A0A3S0ZB54"/>
<dbReference type="PANTHER" id="PTHR34415">
    <property type="entry name" value="INTEGRASE CATALYTIC DOMAIN-CONTAINING PROTEIN"/>
    <property type="match status" value="1"/>
</dbReference>
<feature type="domain" description="DUF7869" evidence="1">
    <location>
        <begin position="181"/>
        <end position="332"/>
    </location>
</feature>
<evidence type="ECO:0000313" key="2">
    <source>
        <dbReference type="EMBL" id="RUS70890.1"/>
    </source>
</evidence>
<organism evidence="2 3">
    <name type="scientific">Elysia chlorotica</name>
    <name type="common">Eastern emerald elysia</name>
    <name type="synonym">Sea slug</name>
    <dbReference type="NCBI Taxonomy" id="188477"/>
    <lineage>
        <taxon>Eukaryota</taxon>
        <taxon>Metazoa</taxon>
        <taxon>Spiralia</taxon>
        <taxon>Lophotrochozoa</taxon>
        <taxon>Mollusca</taxon>
        <taxon>Gastropoda</taxon>
        <taxon>Heterobranchia</taxon>
        <taxon>Euthyneura</taxon>
        <taxon>Panpulmonata</taxon>
        <taxon>Sacoglossa</taxon>
        <taxon>Placobranchoidea</taxon>
        <taxon>Plakobranchidae</taxon>
        <taxon>Elysia</taxon>
    </lineage>
</organism>
<name>A0A3S0ZB54_ELYCH</name>
<evidence type="ECO:0000259" key="1">
    <source>
        <dbReference type="Pfam" id="PF25273"/>
    </source>
</evidence>
<reference evidence="2 3" key="1">
    <citation type="submission" date="2019-01" db="EMBL/GenBank/DDBJ databases">
        <title>A draft genome assembly of the solar-powered sea slug Elysia chlorotica.</title>
        <authorList>
            <person name="Cai H."/>
            <person name="Li Q."/>
            <person name="Fang X."/>
            <person name="Li J."/>
            <person name="Curtis N.E."/>
            <person name="Altenburger A."/>
            <person name="Shibata T."/>
            <person name="Feng M."/>
            <person name="Maeda T."/>
            <person name="Schwartz J.A."/>
            <person name="Shigenobu S."/>
            <person name="Lundholm N."/>
            <person name="Nishiyama T."/>
            <person name="Yang H."/>
            <person name="Hasebe M."/>
            <person name="Li S."/>
            <person name="Pierce S.K."/>
            <person name="Wang J."/>
        </authorList>
    </citation>
    <scope>NUCLEOTIDE SEQUENCE [LARGE SCALE GENOMIC DNA]</scope>
    <source>
        <strain evidence="2">EC2010</strain>
        <tissue evidence="2">Whole organism of an adult</tissue>
    </source>
</reference>
<dbReference type="EMBL" id="RQTK01001313">
    <property type="protein sequence ID" value="RUS70890.1"/>
    <property type="molecule type" value="Genomic_DNA"/>
</dbReference>
<dbReference type="InterPro" id="IPR057191">
    <property type="entry name" value="DUF7869"/>
</dbReference>
<dbReference type="AlphaFoldDB" id="A0A3S0ZB54"/>
<dbReference type="PANTHER" id="PTHR34415:SF1">
    <property type="entry name" value="INTEGRASE CATALYTIC DOMAIN-CONTAINING PROTEIN"/>
    <property type="match status" value="1"/>
</dbReference>
<dbReference type="Pfam" id="PF25273">
    <property type="entry name" value="DUF7869"/>
    <property type="match status" value="1"/>
</dbReference>
<dbReference type="Proteomes" id="UP000271974">
    <property type="component" value="Unassembled WGS sequence"/>
</dbReference>
<gene>
    <name evidence="2" type="ORF">EGW08_021353</name>
</gene>
<dbReference type="OrthoDB" id="10056684at2759"/>
<proteinExistence type="predicted"/>
<keyword evidence="3" id="KW-1185">Reference proteome</keyword>
<comment type="caution">
    <text evidence="2">The sequence shown here is derived from an EMBL/GenBank/DDBJ whole genome shotgun (WGS) entry which is preliminary data.</text>
</comment>